<dbReference type="InterPro" id="IPR011249">
    <property type="entry name" value="Metalloenz_LuxS/M16"/>
</dbReference>
<dbReference type="RefSeq" id="WP_146443599.1">
    <property type="nucleotide sequence ID" value="NZ_SJPR01000001.1"/>
</dbReference>
<dbReference type="PANTHER" id="PTHR11851:SF49">
    <property type="entry name" value="MITOCHONDRIAL-PROCESSING PEPTIDASE SUBUNIT ALPHA"/>
    <property type="match status" value="1"/>
</dbReference>
<protein>
    <submittedName>
        <fullName evidence="6">Protease 3</fullName>
        <ecNumber evidence="6">3.4.24.55</ecNumber>
    </submittedName>
</protein>
<dbReference type="Gene3D" id="3.30.830.10">
    <property type="entry name" value="Metalloenzyme, LuxS/M16 peptidase-like"/>
    <property type="match status" value="2"/>
</dbReference>
<evidence type="ECO:0000256" key="2">
    <source>
        <dbReference type="ARBA" id="ARBA00007261"/>
    </source>
</evidence>
<name>A0A5C6AK89_9BACT</name>
<comment type="cofactor">
    <cofactor evidence="1">
        <name>Zn(2+)</name>
        <dbReference type="ChEBI" id="CHEBI:29105"/>
    </cofactor>
</comment>
<dbReference type="Proteomes" id="UP000317421">
    <property type="component" value="Unassembled WGS sequence"/>
</dbReference>
<gene>
    <name evidence="6" type="primary">ptrA</name>
    <name evidence="6" type="ORF">Pla108_10140</name>
</gene>
<feature type="domain" description="Peptidase M16 N-terminal" evidence="4">
    <location>
        <begin position="14"/>
        <end position="159"/>
    </location>
</feature>
<dbReference type="SUPFAM" id="SSF63411">
    <property type="entry name" value="LuxS/MPP-like metallohydrolase"/>
    <property type="match status" value="2"/>
</dbReference>
<dbReference type="OrthoDB" id="9811314at2"/>
<feature type="domain" description="Peptidase M16 C-terminal" evidence="5">
    <location>
        <begin position="166"/>
        <end position="338"/>
    </location>
</feature>
<dbReference type="EMBL" id="SJPR01000001">
    <property type="protein sequence ID" value="TWU00070.1"/>
    <property type="molecule type" value="Genomic_DNA"/>
</dbReference>
<evidence type="ECO:0000256" key="3">
    <source>
        <dbReference type="RuleBase" id="RU004447"/>
    </source>
</evidence>
<accession>A0A5C6AK89</accession>
<dbReference type="GO" id="GO:0006508">
    <property type="term" value="P:proteolysis"/>
    <property type="evidence" value="ECO:0007669"/>
    <property type="project" value="UniProtKB-KW"/>
</dbReference>
<dbReference type="GO" id="GO:0046872">
    <property type="term" value="F:metal ion binding"/>
    <property type="evidence" value="ECO:0007669"/>
    <property type="project" value="InterPro"/>
</dbReference>
<dbReference type="Pfam" id="PF05193">
    <property type="entry name" value="Peptidase_M16_C"/>
    <property type="match status" value="1"/>
</dbReference>
<dbReference type="PROSITE" id="PS00143">
    <property type="entry name" value="INSULINASE"/>
    <property type="match status" value="1"/>
</dbReference>
<dbReference type="PANTHER" id="PTHR11851">
    <property type="entry name" value="METALLOPROTEASE"/>
    <property type="match status" value="1"/>
</dbReference>
<keyword evidence="6" id="KW-0645">Protease</keyword>
<dbReference type="InterPro" id="IPR007863">
    <property type="entry name" value="Peptidase_M16_C"/>
</dbReference>
<reference evidence="6 7" key="1">
    <citation type="submission" date="2019-02" db="EMBL/GenBank/DDBJ databases">
        <title>Deep-cultivation of Planctomycetes and their phenomic and genomic characterization uncovers novel biology.</title>
        <authorList>
            <person name="Wiegand S."/>
            <person name="Jogler M."/>
            <person name="Boedeker C."/>
            <person name="Pinto D."/>
            <person name="Vollmers J."/>
            <person name="Rivas-Marin E."/>
            <person name="Kohn T."/>
            <person name="Peeters S.H."/>
            <person name="Heuer A."/>
            <person name="Rast P."/>
            <person name="Oberbeckmann S."/>
            <person name="Bunk B."/>
            <person name="Jeske O."/>
            <person name="Meyerdierks A."/>
            <person name="Storesund J.E."/>
            <person name="Kallscheuer N."/>
            <person name="Luecker S."/>
            <person name="Lage O.M."/>
            <person name="Pohl T."/>
            <person name="Merkel B.J."/>
            <person name="Hornburger P."/>
            <person name="Mueller R.-W."/>
            <person name="Bruemmer F."/>
            <person name="Labrenz M."/>
            <person name="Spormann A.M."/>
            <person name="Op Den Camp H."/>
            <person name="Overmann J."/>
            <person name="Amann R."/>
            <person name="Jetten M.S.M."/>
            <person name="Mascher T."/>
            <person name="Medema M.H."/>
            <person name="Devos D.P."/>
            <person name="Kaster A.-K."/>
            <person name="Ovreas L."/>
            <person name="Rohde M."/>
            <person name="Galperin M.Y."/>
            <person name="Jogler C."/>
        </authorList>
    </citation>
    <scope>NUCLEOTIDE SEQUENCE [LARGE SCALE GENOMIC DNA]</scope>
    <source>
        <strain evidence="6 7">Pla108</strain>
    </source>
</reference>
<evidence type="ECO:0000259" key="5">
    <source>
        <dbReference type="Pfam" id="PF05193"/>
    </source>
</evidence>
<dbReference type="EC" id="3.4.24.55" evidence="6"/>
<evidence type="ECO:0000313" key="6">
    <source>
        <dbReference type="EMBL" id="TWU00070.1"/>
    </source>
</evidence>
<dbReference type="InterPro" id="IPR001431">
    <property type="entry name" value="Pept_M16_Zn_BS"/>
</dbReference>
<organism evidence="6 7">
    <name type="scientific">Botrimarina colliarenosi</name>
    <dbReference type="NCBI Taxonomy" id="2528001"/>
    <lineage>
        <taxon>Bacteria</taxon>
        <taxon>Pseudomonadati</taxon>
        <taxon>Planctomycetota</taxon>
        <taxon>Planctomycetia</taxon>
        <taxon>Pirellulales</taxon>
        <taxon>Lacipirellulaceae</taxon>
        <taxon>Botrimarina</taxon>
    </lineage>
</organism>
<proteinExistence type="inferred from homology"/>
<evidence type="ECO:0000256" key="1">
    <source>
        <dbReference type="ARBA" id="ARBA00001947"/>
    </source>
</evidence>
<dbReference type="InterPro" id="IPR011765">
    <property type="entry name" value="Pept_M16_N"/>
</dbReference>
<comment type="similarity">
    <text evidence="2 3">Belongs to the peptidase M16 family.</text>
</comment>
<dbReference type="AlphaFoldDB" id="A0A5C6AK89"/>
<dbReference type="InterPro" id="IPR050361">
    <property type="entry name" value="MPP/UQCRC_Complex"/>
</dbReference>
<comment type="caution">
    <text evidence="6">The sequence shown here is derived from an EMBL/GenBank/DDBJ whole genome shotgun (WGS) entry which is preliminary data.</text>
</comment>
<dbReference type="Pfam" id="PF00675">
    <property type="entry name" value="Peptidase_M16"/>
    <property type="match status" value="1"/>
</dbReference>
<evidence type="ECO:0000313" key="7">
    <source>
        <dbReference type="Proteomes" id="UP000317421"/>
    </source>
</evidence>
<dbReference type="GO" id="GO:0004222">
    <property type="term" value="F:metalloendopeptidase activity"/>
    <property type="evidence" value="ECO:0007669"/>
    <property type="project" value="UniProtKB-EC"/>
</dbReference>
<keyword evidence="6" id="KW-0378">Hydrolase</keyword>
<keyword evidence="7" id="KW-1185">Reference proteome</keyword>
<sequence length="410" mass="45221">MQFKRHTLPNGLEVIAECDPSALSLALGFFVQTGARDETPAEAGVSHFLEHMVFKGTARRTAEDVNREFDELGAHYNAFTSEENTVYYASLLPEHQAESIDLLADIMRPSLRTEDFDMEKKVILEEIEMYLDQPPYGMDDHLKRLCFGAHPIANSVLGTAESVAALTSDAMRSYFQRRYAPGNLVLAASGRVDFDAMVEQAEAACGAWDRGDASRPLAPTSVTPSRESIVHSSATQQYALLLGNAPDGVSEDRYAAKLLATILGDDSGSRLYWRLIDPGHAESASLGHYDYQGVGMYYTWLAGEPDDLEENLAAVEEVLASIPTEPPTADELSQAKSKIKSRVVLGSERPRSRLFHLGGGWQMRGDYRSLEEELKRLDAVTIDDLMRVAAEHPLDRNAVVTVGPREDLVL</sequence>
<evidence type="ECO:0000259" key="4">
    <source>
        <dbReference type="Pfam" id="PF00675"/>
    </source>
</evidence>